<feature type="transmembrane region" description="Helical" evidence="1">
    <location>
        <begin position="31"/>
        <end position="50"/>
    </location>
</feature>
<name>A0A6J5NFJ6_9CAUD</name>
<organism evidence="2">
    <name type="scientific">uncultured Caudovirales phage</name>
    <dbReference type="NCBI Taxonomy" id="2100421"/>
    <lineage>
        <taxon>Viruses</taxon>
        <taxon>Duplodnaviria</taxon>
        <taxon>Heunggongvirae</taxon>
        <taxon>Uroviricota</taxon>
        <taxon>Caudoviricetes</taxon>
        <taxon>Peduoviridae</taxon>
        <taxon>Maltschvirus</taxon>
        <taxon>Maltschvirus maltsch</taxon>
    </lineage>
</organism>
<protein>
    <submittedName>
        <fullName evidence="2">Uncharacterized protein</fullName>
    </submittedName>
</protein>
<accession>A0A6J5NFJ6</accession>
<keyword evidence="1" id="KW-0472">Membrane</keyword>
<gene>
    <name evidence="2" type="ORF">UFOVP655_29</name>
</gene>
<reference evidence="2" key="1">
    <citation type="submission" date="2020-04" db="EMBL/GenBank/DDBJ databases">
        <authorList>
            <person name="Chiriac C."/>
            <person name="Salcher M."/>
            <person name="Ghai R."/>
            <person name="Kavagutti S V."/>
        </authorList>
    </citation>
    <scope>NUCLEOTIDE SEQUENCE</scope>
</reference>
<evidence type="ECO:0000313" key="2">
    <source>
        <dbReference type="EMBL" id="CAB4155985.1"/>
    </source>
</evidence>
<keyword evidence="1" id="KW-1133">Transmembrane helix</keyword>
<proteinExistence type="predicted"/>
<feature type="transmembrane region" description="Helical" evidence="1">
    <location>
        <begin position="7"/>
        <end position="25"/>
    </location>
</feature>
<evidence type="ECO:0000256" key="1">
    <source>
        <dbReference type="SAM" id="Phobius"/>
    </source>
</evidence>
<dbReference type="EMBL" id="LR796637">
    <property type="protein sequence ID" value="CAB4155985.1"/>
    <property type="molecule type" value="Genomic_DNA"/>
</dbReference>
<sequence length="58" mass="6615">MKNFLNDIIGQIFTILGFYVAWVTLDGSAKPAVLQATLVVIFIWVLSYPLRRERGDDE</sequence>
<keyword evidence="1" id="KW-0812">Transmembrane</keyword>